<protein>
    <submittedName>
        <fullName evidence="2">F-box domain-containing protein</fullName>
    </submittedName>
</protein>
<accession>A0A8H6TIV6</accession>
<comment type="caution">
    <text evidence="2">The sequence shown here is derived from an EMBL/GenBank/DDBJ whole genome shotgun (WGS) entry which is preliminary data.</text>
</comment>
<dbReference type="EMBL" id="JACAZE010000003">
    <property type="protein sequence ID" value="KAF7319588.1"/>
    <property type="molecule type" value="Genomic_DNA"/>
</dbReference>
<dbReference type="AlphaFoldDB" id="A0A8H6TIV6"/>
<evidence type="ECO:0000313" key="2">
    <source>
        <dbReference type="EMBL" id="KAF7319588.1"/>
    </source>
</evidence>
<dbReference type="OrthoDB" id="2835096at2759"/>
<name>A0A8H6TIV6_MYCCL</name>
<reference evidence="2" key="1">
    <citation type="submission" date="2020-05" db="EMBL/GenBank/DDBJ databases">
        <title>Mycena genomes resolve the evolution of fungal bioluminescence.</title>
        <authorList>
            <person name="Tsai I.J."/>
        </authorList>
    </citation>
    <scope>NUCLEOTIDE SEQUENCE</scope>
    <source>
        <strain evidence="2">110903Hualien_Pintung</strain>
    </source>
</reference>
<dbReference type="Proteomes" id="UP000613580">
    <property type="component" value="Unassembled WGS sequence"/>
</dbReference>
<proteinExistence type="predicted"/>
<feature type="region of interest" description="Disordered" evidence="1">
    <location>
        <begin position="1"/>
        <end position="25"/>
    </location>
</feature>
<dbReference type="SUPFAM" id="SSF52047">
    <property type="entry name" value="RNI-like"/>
    <property type="match status" value="1"/>
</dbReference>
<organism evidence="2 3">
    <name type="scientific">Mycena chlorophos</name>
    <name type="common">Agaric fungus</name>
    <name type="synonym">Agaricus chlorophos</name>
    <dbReference type="NCBI Taxonomy" id="658473"/>
    <lineage>
        <taxon>Eukaryota</taxon>
        <taxon>Fungi</taxon>
        <taxon>Dikarya</taxon>
        <taxon>Basidiomycota</taxon>
        <taxon>Agaricomycotina</taxon>
        <taxon>Agaricomycetes</taxon>
        <taxon>Agaricomycetidae</taxon>
        <taxon>Agaricales</taxon>
        <taxon>Marasmiineae</taxon>
        <taxon>Mycenaceae</taxon>
        <taxon>Mycena</taxon>
    </lineage>
</organism>
<evidence type="ECO:0000313" key="3">
    <source>
        <dbReference type="Proteomes" id="UP000613580"/>
    </source>
</evidence>
<sequence length="507" mass="58034">MARNPPHPHPSELHRLLASNEVPTTSEERTLRAVLEDHRAHAAALTIQIDHQLSILRELTEKRDEVNEAIHGINTALAPVRRLPAEVLGEVFLWALKSYHPQGGTRAPWYLGQVCRSWRSIALYLPRLWSKVVIHDAQHESEQTLRKWKREIEEQLARSAATPLSVFIAWRTPQPENLAQYGELVELVVAHCERWRRFGVMSLGDINGLLTLLEPAQGRLPHLERLHLQLYHPRLHRSSSNVFIQAPKLVHLHLLYTRLDYIALPWTQIRKCLIERRGFMPVFLGPLTSAHGLTTLQLNIKAEMDDEPIHDVDTLPGLRYFGGTVAGLASLVAPALETLSLRLMWNLELNILRDFLVRSPCNLRALHIKMDENTFQGWEPDVTNLVAILRSIPSLELLILTPSLWLKEDAEEEQNHPMSSIQTLFSAMRLNQRADDLLPNLSTFAFSLPYGAFETDAFLEMARSRAFTQMYLPAAWKARLLRDCGDHVEWRDADEIQILCEASFPTR</sequence>
<evidence type="ECO:0000256" key="1">
    <source>
        <dbReference type="SAM" id="MobiDB-lite"/>
    </source>
</evidence>
<keyword evidence="3" id="KW-1185">Reference proteome</keyword>
<gene>
    <name evidence="2" type="ORF">HMN09_00298900</name>
</gene>